<dbReference type="Pfam" id="PF00883">
    <property type="entry name" value="Peptidase_M17"/>
    <property type="match status" value="1"/>
</dbReference>
<evidence type="ECO:0000256" key="3">
    <source>
        <dbReference type="ARBA" id="ARBA00022670"/>
    </source>
</evidence>
<dbReference type="GO" id="GO:0005737">
    <property type="term" value="C:cytoplasm"/>
    <property type="evidence" value="ECO:0007669"/>
    <property type="project" value="InterPro"/>
</dbReference>
<keyword evidence="3" id="KW-0645">Protease</keyword>
<evidence type="ECO:0000256" key="4">
    <source>
        <dbReference type="ARBA" id="ARBA00022801"/>
    </source>
</evidence>
<organism evidence="6 7">
    <name type="scientific">Tigriopus californicus</name>
    <name type="common">Marine copepod</name>
    <dbReference type="NCBI Taxonomy" id="6832"/>
    <lineage>
        <taxon>Eukaryota</taxon>
        <taxon>Metazoa</taxon>
        <taxon>Ecdysozoa</taxon>
        <taxon>Arthropoda</taxon>
        <taxon>Crustacea</taxon>
        <taxon>Multicrustacea</taxon>
        <taxon>Hexanauplia</taxon>
        <taxon>Copepoda</taxon>
        <taxon>Harpacticoida</taxon>
        <taxon>Harpacticidae</taxon>
        <taxon>Tigriopus</taxon>
    </lineage>
</organism>
<keyword evidence="7" id="KW-1185">Reference proteome</keyword>
<dbReference type="Proteomes" id="UP000318571">
    <property type="component" value="Chromosome 9"/>
</dbReference>
<accession>A0A553NZS9</accession>
<dbReference type="GO" id="GO:0070006">
    <property type="term" value="F:metalloaminopeptidase activity"/>
    <property type="evidence" value="ECO:0007669"/>
    <property type="project" value="InterPro"/>
</dbReference>
<reference evidence="6 7" key="1">
    <citation type="journal article" date="2018" name="Nat. Ecol. Evol.">
        <title>Genomic signatures of mitonuclear coevolution across populations of Tigriopus californicus.</title>
        <authorList>
            <person name="Barreto F.S."/>
            <person name="Watson E.T."/>
            <person name="Lima T.G."/>
            <person name="Willett C.S."/>
            <person name="Edmands S."/>
            <person name="Li W."/>
            <person name="Burton R.S."/>
        </authorList>
    </citation>
    <scope>NUCLEOTIDE SEQUENCE [LARGE SCALE GENOMIC DNA]</scope>
    <source>
        <strain evidence="6 7">San Diego</strain>
    </source>
</reference>
<keyword evidence="2" id="KW-0031">Aminopeptidase</keyword>
<dbReference type="PANTHER" id="PTHR11963">
    <property type="entry name" value="LEUCINE AMINOPEPTIDASE-RELATED"/>
    <property type="match status" value="1"/>
</dbReference>
<evidence type="ECO:0000256" key="2">
    <source>
        <dbReference type="ARBA" id="ARBA00022438"/>
    </source>
</evidence>
<dbReference type="EMBL" id="VCGU01000009">
    <property type="protein sequence ID" value="TRY70935.1"/>
    <property type="molecule type" value="Genomic_DNA"/>
</dbReference>
<dbReference type="PRINTS" id="PR00481">
    <property type="entry name" value="LAMNOPPTDASE"/>
</dbReference>
<name>A0A553NZS9_TIGCA</name>
<evidence type="ECO:0000313" key="7">
    <source>
        <dbReference type="Proteomes" id="UP000318571"/>
    </source>
</evidence>
<keyword evidence="4" id="KW-0378">Hydrolase</keyword>
<dbReference type="PANTHER" id="PTHR11963:SF48">
    <property type="entry name" value="DIPEPTIDASE B, ISOFORM A"/>
    <property type="match status" value="1"/>
</dbReference>
<comment type="similarity">
    <text evidence="1">Belongs to the peptidase M17 family.</text>
</comment>
<comment type="caution">
    <text evidence="6">The sequence shown here is derived from an EMBL/GenBank/DDBJ whole genome shotgun (WGS) entry which is preliminary data.</text>
</comment>
<dbReference type="GO" id="GO:0006508">
    <property type="term" value="P:proteolysis"/>
    <property type="evidence" value="ECO:0007669"/>
    <property type="project" value="UniProtKB-KW"/>
</dbReference>
<dbReference type="Gene3D" id="3.40.630.10">
    <property type="entry name" value="Zn peptidases"/>
    <property type="match status" value="1"/>
</dbReference>
<dbReference type="STRING" id="6832.A0A553NZS9"/>
<dbReference type="PROSITE" id="PS00631">
    <property type="entry name" value="CYTOSOL_AP"/>
    <property type="match status" value="1"/>
</dbReference>
<dbReference type="InterPro" id="IPR000819">
    <property type="entry name" value="Peptidase_M17_C"/>
</dbReference>
<dbReference type="AlphaFoldDB" id="A0A553NZS9"/>
<gene>
    <name evidence="6" type="ORF">TCAL_05929</name>
</gene>
<proteinExistence type="inferred from homology"/>
<sequence length="896" mass="97764">MGTGRFNAGVDSVELLVRQLSRDGRPYRDGLMALGALAALRLGYLSSRFMWRLVRQMAGPWTGSQPQAVDFSARCGQWAVLINPCKGLGFALALALAQRHVNLLLVDFNEHALELFKEYIQTASSGHLGRVAFRASWSAITTIATRTMTSSSSFPTLPRIELCSDLQSADYDGIVVVSHSVSDLPFGDLQRPLATITAIDKKAEDGLFIAPCQLPAKRIIYSSTGKLDQDSDDVRRYAEAAEKGVARAIEAGCQSPCLLFNVKSQFAQAGIVAALGGLKALYVPLEMREAQPDKAKKVTKIGIFGSEDRVGAKIELVRALEAGRIVSRDVGGSDPERMAAPRVEEYIRQTFENTGIKIEVIQGQPTFEQEYPCFAAVNRCASSIPRHDGRIIWLTYEPEGPVEKTLMLVGKGVTYDTGGLDIKAGGIMAGMCRDKCGAADVAGILKAVSILKPKNVKVVGALAMVRNSCGSDGYVSDEIITTRAGVRLRVGNTDAEGRMAMADVLCHMKEKALNEVNPHLMTIATLTGHAARTYGDYTAIMDNGPAKKDGCSRRIQDISEEFGNPFEVSTIRREDFEHNKDKCGDYVDLLQCNVSPGNPSSRGHQWAGAFLVSASGLDKHMVQSEKPLKYSHLDIAGSSGSLPGPNKAPTVVPLISFTQGSEVKRNASGAKRTNSPFLVLLTGECDGKIEIISVTCGLKLHSENLAAQEIAETIRKMNIRLLFNICGFPHKEHQKSADDISMTPQISSFLTFHSKIALTSQLIFEMLVQSQRNENGSTVFNIGAYYPNYGSQDWTEFRALQSYGTGLQELSERDGSKSRLNIVGVQYINYFTRNGSAASSIWSSYMGYLLPTAKSYATSLLAKLERGREHQLAVSWRHSMIMGILNLCPYLYFPSP</sequence>
<dbReference type="InterPro" id="IPR011356">
    <property type="entry name" value="Leucine_aapep/pepB"/>
</dbReference>
<dbReference type="GO" id="GO:0030145">
    <property type="term" value="F:manganese ion binding"/>
    <property type="evidence" value="ECO:0007669"/>
    <property type="project" value="InterPro"/>
</dbReference>
<evidence type="ECO:0000313" key="6">
    <source>
        <dbReference type="EMBL" id="TRY70935.1"/>
    </source>
</evidence>
<feature type="domain" description="Cytosol aminopeptidase" evidence="5">
    <location>
        <begin position="492"/>
        <end position="499"/>
    </location>
</feature>
<evidence type="ECO:0000259" key="5">
    <source>
        <dbReference type="PROSITE" id="PS00631"/>
    </source>
</evidence>
<evidence type="ECO:0000256" key="1">
    <source>
        <dbReference type="ARBA" id="ARBA00009528"/>
    </source>
</evidence>
<dbReference type="CDD" id="cd00433">
    <property type="entry name" value="Peptidase_M17"/>
    <property type="match status" value="1"/>
</dbReference>
<protein>
    <recommendedName>
        <fullName evidence="5">Cytosol aminopeptidase domain-containing protein</fullName>
    </recommendedName>
</protein>
<dbReference type="SUPFAM" id="SSF53187">
    <property type="entry name" value="Zn-dependent exopeptidases"/>
    <property type="match status" value="1"/>
</dbReference>